<dbReference type="OrthoDB" id="3033631at2759"/>
<evidence type="ECO:0000313" key="2">
    <source>
        <dbReference type="Proteomes" id="UP000807025"/>
    </source>
</evidence>
<dbReference type="EMBL" id="MU154521">
    <property type="protein sequence ID" value="KAF9502287.1"/>
    <property type="molecule type" value="Genomic_DNA"/>
</dbReference>
<accession>A0A9P6A9A2</accession>
<reference evidence="1" key="1">
    <citation type="submission" date="2020-11" db="EMBL/GenBank/DDBJ databases">
        <authorList>
            <consortium name="DOE Joint Genome Institute"/>
            <person name="Ahrendt S."/>
            <person name="Riley R."/>
            <person name="Andreopoulos W."/>
            <person name="Labutti K."/>
            <person name="Pangilinan J."/>
            <person name="Ruiz-Duenas F.J."/>
            <person name="Barrasa J.M."/>
            <person name="Sanchez-Garcia M."/>
            <person name="Camarero S."/>
            <person name="Miyauchi S."/>
            <person name="Serrano A."/>
            <person name="Linde D."/>
            <person name="Babiker R."/>
            <person name="Drula E."/>
            <person name="Ayuso-Fernandez I."/>
            <person name="Pacheco R."/>
            <person name="Padilla G."/>
            <person name="Ferreira P."/>
            <person name="Barriuso J."/>
            <person name="Kellner H."/>
            <person name="Castanera R."/>
            <person name="Alfaro M."/>
            <person name="Ramirez L."/>
            <person name="Pisabarro A.G."/>
            <person name="Kuo A."/>
            <person name="Tritt A."/>
            <person name="Lipzen A."/>
            <person name="He G."/>
            <person name="Yan M."/>
            <person name="Ng V."/>
            <person name="Cullen D."/>
            <person name="Martin F."/>
            <person name="Rosso M.-N."/>
            <person name="Henrissat B."/>
            <person name="Hibbett D."/>
            <person name="Martinez A.T."/>
            <person name="Grigoriev I.V."/>
        </authorList>
    </citation>
    <scope>NUCLEOTIDE SEQUENCE</scope>
    <source>
        <strain evidence="1">ATCC 90797</strain>
    </source>
</reference>
<dbReference type="AlphaFoldDB" id="A0A9P6A9A2"/>
<sequence>MAFVSRSSRGPPNALMLPDMTTIFEWMAFVDGDYPRFDTGTPYLEKSCYCNNSNMGLYMDRHAPEPDEAFLQRSKSTPLYLWTCGFASNFQTVSMVLDSHASRLVEAEIMGFEPTWFDSLFAMPTTQLKAITLSSRIEPEELGEWNDEERYLWVEHATYTVNLDRISPTEILCTLQGMPRLCSLNIGYALEPCLPLDHPVAVTLPVLSDVQVRVEYMLDLRILQRMTLPSVKRIALSRDEIGEYEDIAVITPHIHALLPPHDPSRSQITLMAKASHHEGRPESRTTVKLNAQPTDKPLVDLDPLYAFRPLLGPVSSLYFDGYAEVQKGEDPFFIAPSFCAMTEVRELRISDLSDITFVLDSRAHDTPETPSEDDASMTCALPNLKRISLFPERDPTNTKESVVRVRKILSERKTRGVAVDILEVVFKHGWRTISKTKIAQQDLEPLSEVVQVVFLDKAHDNDYDHHFLSFI</sequence>
<organism evidence="1 2">
    <name type="scientific">Pleurotus eryngii</name>
    <name type="common">Boletus of the steppes</name>
    <dbReference type="NCBI Taxonomy" id="5323"/>
    <lineage>
        <taxon>Eukaryota</taxon>
        <taxon>Fungi</taxon>
        <taxon>Dikarya</taxon>
        <taxon>Basidiomycota</taxon>
        <taxon>Agaricomycotina</taxon>
        <taxon>Agaricomycetes</taxon>
        <taxon>Agaricomycetidae</taxon>
        <taxon>Agaricales</taxon>
        <taxon>Pleurotineae</taxon>
        <taxon>Pleurotaceae</taxon>
        <taxon>Pleurotus</taxon>
    </lineage>
</organism>
<evidence type="ECO:0000313" key="1">
    <source>
        <dbReference type="EMBL" id="KAF9502287.1"/>
    </source>
</evidence>
<proteinExistence type="predicted"/>
<name>A0A9P6A9A2_PLEER</name>
<protein>
    <submittedName>
        <fullName evidence="1">Uncharacterized protein</fullName>
    </submittedName>
</protein>
<comment type="caution">
    <text evidence="1">The sequence shown here is derived from an EMBL/GenBank/DDBJ whole genome shotgun (WGS) entry which is preliminary data.</text>
</comment>
<keyword evidence="2" id="KW-1185">Reference proteome</keyword>
<dbReference type="Proteomes" id="UP000807025">
    <property type="component" value="Unassembled WGS sequence"/>
</dbReference>
<gene>
    <name evidence="1" type="ORF">BDN71DRAFT_1425984</name>
</gene>